<reference evidence="4" key="1">
    <citation type="journal article" date="2021" name="PeerJ">
        <title>Extensive microbial diversity within the chicken gut microbiome revealed by metagenomics and culture.</title>
        <authorList>
            <person name="Gilroy R."/>
            <person name="Ravi A."/>
            <person name="Getino M."/>
            <person name="Pursley I."/>
            <person name="Horton D.L."/>
            <person name="Alikhan N.F."/>
            <person name="Baker D."/>
            <person name="Gharbi K."/>
            <person name="Hall N."/>
            <person name="Watson M."/>
            <person name="Adriaenssens E.M."/>
            <person name="Foster-Nyarko E."/>
            <person name="Jarju S."/>
            <person name="Secka A."/>
            <person name="Antonio M."/>
            <person name="Oren A."/>
            <person name="Chaudhuri R.R."/>
            <person name="La Ragione R."/>
            <person name="Hildebrand F."/>
            <person name="Pallen M.J."/>
        </authorList>
    </citation>
    <scope>NUCLEOTIDE SEQUENCE</scope>
    <source>
        <strain evidence="4">Gambia2-208</strain>
    </source>
</reference>
<feature type="modified residue" description="4-aspartylphosphate" evidence="1">
    <location>
        <position position="56"/>
    </location>
</feature>
<dbReference type="SMART" id="SM00448">
    <property type="entry name" value="REC"/>
    <property type="match status" value="1"/>
</dbReference>
<keyword evidence="1" id="KW-0597">Phosphoprotein</keyword>
<evidence type="ECO:0000259" key="2">
    <source>
        <dbReference type="PROSITE" id="PS50110"/>
    </source>
</evidence>
<dbReference type="EMBL" id="DXCV01000056">
    <property type="protein sequence ID" value="HIY88676.1"/>
    <property type="molecule type" value="Genomic_DNA"/>
</dbReference>
<evidence type="ECO:0000256" key="1">
    <source>
        <dbReference type="PROSITE-ProRule" id="PRU00169"/>
    </source>
</evidence>
<dbReference type="Gene3D" id="3.40.50.2300">
    <property type="match status" value="1"/>
</dbReference>
<comment type="caution">
    <text evidence="4">The sequence shown here is derived from an EMBL/GenBank/DDBJ whole genome shotgun (WGS) entry which is preliminary data.</text>
</comment>
<gene>
    <name evidence="4" type="ORF">H9824_08240</name>
</gene>
<dbReference type="Gene3D" id="2.40.50.1020">
    <property type="entry name" value="LytTr DNA-binding domain"/>
    <property type="match status" value="1"/>
</dbReference>
<dbReference type="AlphaFoldDB" id="A0A9D2CLZ5"/>
<dbReference type="SMART" id="SM00850">
    <property type="entry name" value="LytTR"/>
    <property type="match status" value="1"/>
</dbReference>
<evidence type="ECO:0000313" key="4">
    <source>
        <dbReference type="EMBL" id="HIY88676.1"/>
    </source>
</evidence>
<dbReference type="SUPFAM" id="SSF52172">
    <property type="entry name" value="CheY-like"/>
    <property type="match status" value="1"/>
</dbReference>
<evidence type="ECO:0000259" key="3">
    <source>
        <dbReference type="PROSITE" id="PS50930"/>
    </source>
</evidence>
<dbReference type="PANTHER" id="PTHR37299">
    <property type="entry name" value="TRANSCRIPTIONAL REGULATOR-RELATED"/>
    <property type="match status" value="1"/>
</dbReference>
<sequence>MKETLTCLIVDDEPLAIKLLANFVERTPFLRLAGTFLDPLEALQALTPDIDLLFLDIQMPGLTGLELSRLVQPPTRIIFTTAYKEYAFDSYEVHALDYLLKPVSYPTFLKAATHARTVLDADSSHASETPAENYLFVKSDTRLVRVDFDRILYVSGLKDYVRFHLTDAARPLIALSTMKAVEEKLPPSRFCRIHRSYIAALDKIESVEHNRVRIGGELLPVSPGYQEGFMKKIGG</sequence>
<feature type="domain" description="Response regulatory" evidence="2">
    <location>
        <begin position="6"/>
        <end position="116"/>
    </location>
</feature>
<dbReference type="GO" id="GO:0000156">
    <property type="term" value="F:phosphorelay response regulator activity"/>
    <property type="evidence" value="ECO:0007669"/>
    <property type="project" value="InterPro"/>
</dbReference>
<dbReference type="InterPro" id="IPR046947">
    <property type="entry name" value="LytR-like"/>
</dbReference>
<accession>A0A9D2CLZ5</accession>
<dbReference type="InterPro" id="IPR007492">
    <property type="entry name" value="LytTR_DNA-bd_dom"/>
</dbReference>
<dbReference type="Proteomes" id="UP000886851">
    <property type="component" value="Unassembled WGS sequence"/>
</dbReference>
<dbReference type="GO" id="GO:0003677">
    <property type="term" value="F:DNA binding"/>
    <property type="evidence" value="ECO:0007669"/>
    <property type="project" value="UniProtKB-KW"/>
</dbReference>
<keyword evidence="4" id="KW-0238">DNA-binding</keyword>
<reference evidence="4" key="2">
    <citation type="submission" date="2021-04" db="EMBL/GenBank/DDBJ databases">
        <authorList>
            <person name="Gilroy R."/>
        </authorList>
    </citation>
    <scope>NUCLEOTIDE SEQUENCE</scope>
    <source>
        <strain evidence="4">Gambia2-208</strain>
    </source>
</reference>
<organism evidence="4 5">
    <name type="scientific">Candidatus Bacteroides pullicola</name>
    <dbReference type="NCBI Taxonomy" id="2838475"/>
    <lineage>
        <taxon>Bacteria</taxon>
        <taxon>Pseudomonadati</taxon>
        <taxon>Bacteroidota</taxon>
        <taxon>Bacteroidia</taxon>
        <taxon>Bacteroidales</taxon>
        <taxon>Bacteroidaceae</taxon>
        <taxon>Bacteroides</taxon>
    </lineage>
</organism>
<dbReference type="PROSITE" id="PS50930">
    <property type="entry name" value="HTH_LYTTR"/>
    <property type="match status" value="1"/>
</dbReference>
<dbReference type="InterPro" id="IPR001789">
    <property type="entry name" value="Sig_transdc_resp-reg_receiver"/>
</dbReference>
<proteinExistence type="predicted"/>
<dbReference type="InterPro" id="IPR011006">
    <property type="entry name" value="CheY-like_superfamily"/>
</dbReference>
<protein>
    <submittedName>
        <fullName evidence="4">LytTR family DNA-binding domain-containing protein</fullName>
    </submittedName>
</protein>
<dbReference type="Pfam" id="PF04397">
    <property type="entry name" value="LytTR"/>
    <property type="match status" value="1"/>
</dbReference>
<dbReference type="PANTHER" id="PTHR37299:SF1">
    <property type="entry name" value="STAGE 0 SPORULATION PROTEIN A HOMOLOG"/>
    <property type="match status" value="1"/>
</dbReference>
<name>A0A9D2CLZ5_9BACE</name>
<evidence type="ECO:0000313" key="5">
    <source>
        <dbReference type="Proteomes" id="UP000886851"/>
    </source>
</evidence>
<dbReference type="Pfam" id="PF00072">
    <property type="entry name" value="Response_reg"/>
    <property type="match status" value="1"/>
</dbReference>
<dbReference type="PROSITE" id="PS50110">
    <property type="entry name" value="RESPONSE_REGULATORY"/>
    <property type="match status" value="1"/>
</dbReference>
<feature type="domain" description="HTH LytTR-type" evidence="3">
    <location>
        <begin position="135"/>
        <end position="235"/>
    </location>
</feature>